<evidence type="ECO:0000259" key="4">
    <source>
        <dbReference type="PROSITE" id="PS50893"/>
    </source>
</evidence>
<keyword evidence="2" id="KW-0547">Nucleotide-binding</keyword>
<keyword evidence="6" id="KW-1185">Reference proteome</keyword>
<organism evidence="5 6">
    <name type="scientific">Gloeothece citriformis (strain PCC 7424)</name>
    <name type="common">Cyanothece sp. (strain PCC 7424)</name>
    <dbReference type="NCBI Taxonomy" id="65393"/>
    <lineage>
        <taxon>Bacteria</taxon>
        <taxon>Bacillati</taxon>
        <taxon>Cyanobacteriota</taxon>
        <taxon>Cyanophyceae</taxon>
        <taxon>Oscillatoriophycideae</taxon>
        <taxon>Chroococcales</taxon>
        <taxon>Aphanothecaceae</taxon>
        <taxon>Gloeothece</taxon>
        <taxon>Gloeothece citriformis</taxon>
    </lineage>
</organism>
<dbReference type="Gene3D" id="3.40.50.300">
    <property type="entry name" value="P-loop containing nucleotide triphosphate hydrolases"/>
    <property type="match status" value="1"/>
</dbReference>
<dbReference type="PROSITE" id="PS50893">
    <property type="entry name" value="ABC_TRANSPORTER_2"/>
    <property type="match status" value="1"/>
</dbReference>
<dbReference type="InterPro" id="IPR027417">
    <property type="entry name" value="P-loop_NTPase"/>
</dbReference>
<dbReference type="InterPro" id="IPR003439">
    <property type="entry name" value="ABC_transporter-like_ATP-bd"/>
</dbReference>
<dbReference type="SUPFAM" id="SSF52540">
    <property type="entry name" value="P-loop containing nucleoside triphosphate hydrolases"/>
    <property type="match status" value="1"/>
</dbReference>
<dbReference type="GO" id="GO:0016887">
    <property type="term" value="F:ATP hydrolysis activity"/>
    <property type="evidence" value="ECO:0007669"/>
    <property type="project" value="InterPro"/>
</dbReference>
<dbReference type="HOGENOM" id="CLU_000604_1_22_3"/>
<evidence type="ECO:0000256" key="3">
    <source>
        <dbReference type="ARBA" id="ARBA00022840"/>
    </source>
</evidence>
<dbReference type="PROSITE" id="PS00211">
    <property type="entry name" value="ABC_TRANSPORTER_1"/>
    <property type="match status" value="1"/>
</dbReference>
<dbReference type="STRING" id="65393.PCC7424_2585"/>
<protein>
    <submittedName>
        <fullName evidence="5">ABC transporter related</fullName>
    </submittedName>
</protein>
<dbReference type="PANTHER" id="PTHR43023:SF3">
    <property type="entry name" value="PROTEIN TRIGALACTOSYLDIACYLGLYCEROL 3, CHLOROPLASTIC"/>
    <property type="match status" value="1"/>
</dbReference>
<dbReference type="PANTHER" id="PTHR43023">
    <property type="entry name" value="PROTEIN TRIGALACTOSYLDIACYLGLYCEROL 3, CHLOROPLASTIC"/>
    <property type="match status" value="1"/>
</dbReference>
<feature type="domain" description="ABC transporter" evidence="4">
    <location>
        <begin position="6"/>
        <end position="251"/>
    </location>
</feature>
<keyword evidence="3" id="KW-0067">ATP-binding</keyword>
<dbReference type="SMART" id="SM00382">
    <property type="entry name" value="AAA"/>
    <property type="match status" value="1"/>
</dbReference>
<gene>
    <name evidence="5" type="ordered locus">PCC7424_2585</name>
</gene>
<evidence type="ECO:0000256" key="2">
    <source>
        <dbReference type="ARBA" id="ARBA00022741"/>
    </source>
</evidence>
<keyword evidence="1" id="KW-0813">Transport</keyword>
<dbReference type="eggNOG" id="COG1127">
    <property type="taxonomic scope" value="Bacteria"/>
</dbReference>
<dbReference type="InterPro" id="IPR017871">
    <property type="entry name" value="ABC_transporter-like_CS"/>
</dbReference>
<name>B7KKN0_GLOC7</name>
<dbReference type="RefSeq" id="WP_015954602.1">
    <property type="nucleotide sequence ID" value="NC_011729.1"/>
</dbReference>
<evidence type="ECO:0000313" key="5">
    <source>
        <dbReference type="EMBL" id="ACK70999.1"/>
    </source>
</evidence>
<evidence type="ECO:0000313" key="6">
    <source>
        <dbReference type="Proteomes" id="UP000002384"/>
    </source>
</evidence>
<dbReference type="KEGG" id="cyc:PCC7424_2585"/>
<dbReference type="OrthoDB" id="9802264at2"/>
<reference evidence="6" key="1">
    <citation type="journal article" date="2011" name="MBio">
        <title>Novel metabolic attributes of the genus Cyanothece, comprising a group of unicellular nitrogen-fixing Cyanobacteria.</title>
        <authorList>
            <person name="Bandyopadhyay A."/>
            <person name="Elvitigala T."/>
            <person name="Welsh E."/>
            <person name="Stockel J."/>
            <person name="Liberton M."/>
            <person name="Min H."/>
            <person name="Sherman L.A."/>
            <person name="Pakrasi H.B."/>
        </authorList>
    </citation>
    <scope>NUCLEOTIDE SEQUENCE [LARGE SCALE GENOMIC DNA]</scope>
    <source>
        <strain evidence="6">PCC 7424</strain>
    </source>
</reference>
<dbReference type="Proteomes" id="UP000002384">
    <property type="component" value="Chromosome"/>
</dbReference>
<sequence length="259" mass="28332">MVEPLIQFKNVSKRFGSKVILDNVDLQIYPGEAVGVIGPSGSGKSTVLRVIAGLVAPDSGEVYIHGKRRIGTVNQGEDPLGVSVVFQQSALFDSLTVDENIGFALYRHSKLPPQKIRELVDQALLMVGLPGTGDRYPSQISGGMRKRVGLARAIVANIDPTLARTNPNILMYDEPTAGLDPVASTRVEDVIRRVVGYQGICEAYLIVTHQESTIRRTTDRIVFLYQGKFQWDGPTHDAYTSDHPVLQQFFSGSVEGPIQ</sequence>
<accession>B7KKN0</accession>
<proteinExistence type="predicted"/>
<dbReference type="GO" id="GO:0005524">
    <property type="term" value="F:ATP binding"/>
    <property type="evidence" value="ECO:0007669"/>
    <property type="project" value="UniProtKB-KW"/>
</dbReference>
<dbReference type="Pfam" id="PF00005">
    <property type="entry name" value="ABC_tran"/>
    <property type="match status" value="1"/>
</dbReference>
<dbReference type="InterPro" id="IPR003593">
    <property type="entry name" value="AAA+_ATPase"/>
</dbReference>
<dbReference type="AlphaFoldDB" id="B7KKN0"/>
<dbReference type="EMBL" id="CP001291">
    <property type="protein sequence ID" value="ACK70999.1"/>
    <property type="molecule type" value="Genomic_DNA"/>
</dbReference>
<evidence type="ECO:0000256" key="1">
    <source>
        <dbReference type="ARBA" id="ARBA00022448"/>
    </source>
</evidence>